<evidence type="ECO:0000313" key="2">
    <source>
        <dbReference type="EMBL" id="KAA6394856.1"/>
    </source>
</evidence>
<protein>
    <submittedName>
        <fullName evidence="2">Uncharacterized protein</fullName>
    </submittedName>
</protein>
<evidence type="ECO:0000256" key="1">
    <source>
        <dbReference type="SAM" id="MobiDB-lite"/>
    </source>
</evidence>
<sequence length="290" mass="33138">DKEGLVIQDIRNHSIRSLGWIQCQGDNDAQSQLCKLGYAGMMAVSVGICGGCQVVNDKENKSTLSSIGCFFNRIHEERFNFEEDIDDSISSSQITILCMHSEEQFEEEGGNDDYISIPPQPELAKPSEEQFEEEGGNDDYISFPPQPELTKPSEEQFEEEGGNDDYISIPPQPELAKPSEEQFEEEGGNDDHISFPPQPELTKPSEEQFEEEGGNEEIEALLINKGRKKFDNDSINVRAIRAKYAILNSFYNKLNVYQKRYTEHEYYYDDDRIQVSRLNVENDDDDDDEM</sequence>
<organism evidence="2 3">
    <name type="scientific">Streblomastix strix</name>
    <dbReference type="NCBI Taxonomy" id="222440"/>
    <lineage>
        <taxon>Eukaryota</taxon>
        <taxon>Metamonada</taxon>
        <taxon>Preaxostyla</taxon>
        <taxon>Oxymonadida</taxon>
        <taxon>Streblomastigidae</taxon>
        <taxon>Streblomastix</taxon>
    </lineage>
</organism>
<feature type="region of interest" description="Disordered" evidence="1">
    <location>
        <begin position="104"/>
        <end position="214"/>
    </location>
</feature>
<dbReference type="EMBL" id="SNRW01001831">
    <property type="protein sequence ID" value="KAA6394856.1"/>
    <property type="molecule type" value="Genomic_DNA"/>
</dbReference>
<accession>A0A5J4WJF7</accession>
<feature type="non-terminal residue" evidence="2">
    <location>
        <position position="1"/>
    </location>
</feature>
<comment type="caution">
    <text evidence="2">The sequence shown here is derived from an EMBL/GenBank/DDBJ whole genome shotgun (WGS) entry which is preliminary data.</text>
</comment>
<name>A0A5J4WJF7_9EUKA</name>
<evidence type="ECO:0000313" key="3">
    <source>
        <dbReference type="Proteomes" id="UP000324800"/>
    </source>
</evidence>
<reference evidence="2 3" key="1">
    <citation type="submission" date="2019-03" db="EMBL/GenBank/DDBJ databases">
        <title>Single cell metagenomics reveals metabolic interactions within the superorganism composed of flagellate Streblomastix strix and complex community of Bacteroidetes bacteria on its surface.</title>
        <authorList>
            <person name="Treitli S.C."/>
            <person name="Kolisko M."/>
            <person name="Husnik F."/>
            <person name="Keeling P."/>
            <person name="Hampl V."/>
        </authorList>
    </citation>
    <scope>NUCLEOTIDE SEQUENCE [LARGE SCALE GENOMIC DNA]</scope>
    <source>
        <strain evidence="2">ST1C</strain>
    </source>
</reference>
<proteinExistence type="predicted"/>
<dbReference type="Proteomes" id="UP000324800">
    <property type="component" value="Unassembled WGS sequence"/>
</dbReference>
<dbReference type="AlphaFoldDB" id="A0A5J4WJF7"/>
<gene>
    <name evidence="2" type="ORF">EZS28_009617</name>
</gene>